<dbReference type="OrthoDB" id="3792276at2759"/>
<proteinExistence type="predicted"/>
<organism evidence="3">
    <name type="scientific">Leptosphaeria maculans (strain JN3 / isolate v23.1.3 / race Av1-4-5-6-7-8)</name>
    <name type="common">Blackleg fungus</name>
    <name type="synonym">Phoma lingam</name>
    <dbReference type="NCBI Taxonomy" id="985895"/>
    <lineage>
        <taxon>Eukaryota</taxon>
        <taxon>Fungi</taxon>
        <taxon>Dikarya</taxon>
        <taxon>Ascomycota</taxon>
        <taxon>Pezizomycotina</taxon>
        <taxon>Dothideomycetes</taxon>
        <taxon>Pleosporomycetidae</taxon>
        <taxon>Pleosporales</taxon>
        <taxon>Pleosporineae</taxon>
        <taxon>Leptosphaeriaceae</taxon>
        <taxon>Plenodomus</taxon>
        <taxon>Plenodomus lingam/Leptosphaeria maculans species complex</taxon>
    </lineage>
</organism>
<name>E4ZYE2_LEPMJ</name>
<accession>E4ZYE2</accession>
<dbReference type="AlphaFoldDB" id="E4ZYE2"/>
<evidence type="ECO:0000313" key="2">
    <source>
        <dbReference type="EMBL" id="CBX96387.1"/>
    </source>
</evidence>
<evidence type="ECO:0000313" key="3">
    <source>
        <dbReference type="Proteomes" id="UP000002668"/>
    </source>
</evidence>
<dbReference type="InParanoid" id="E4ZYE2"/>
<gene>
    <name evidence="2" type="ORF">LEMA_P113060.1</name>
</gene>
<protein>
    <submittedName>
        <fullName evidence="2">Predicted protein</fullName>
    </submittedName>
</protein>
<keyword evidence="1" id="KW-1133">Transmembrane helix</keyword>
<sequence length="153" mass="16117">MPPGVWGIGKRLSGLGFSMRLALDHQGGDGTSDEANNMRAQDSNQLVVAYCCKSAFTSKHSVTASAGLFIASVASLSHRTTIRSNRLSSPRTTRNFINMAKFFTIVAALAFALTALASPNPNPQSCGGTAIPGSDCSFHDQCRSCNCRNGICA</sequence>
<dbReference type="Proteomes" id="UP000002668">
    <property type="component" value="Genome"/>
</dbReference>
<dbReference type="EMBL" id="FP929128">
    <property type="protein sequence ID" value="CBX96387.1"/>
    <property type="molecule type" value="Genomic_DNA"/>
</dbReference>
<reference evidence="3" key="1">
    <citation type="journal article" date="2011" name="Nat. Commun.">
        <title>Effector diversification within compartments of the Leptosphaeria maculans genome affected by Repeat-Induced Point mutations.</title>
        <authorList>
            <person name="Rouxel T."/>
            <person name="Grandaubert J."/>
            <person name="Hane J.K."/>
            <person name="Hoede C."/>
            <person name="van de Wouw A.P."/>
            <person name="Couloux A."/>
            <person name="Dominguez V."/>
            <person name="Anthouard V."/>
            <person name="Bally P."/>
            <person name="Bourras S."/>
            <person name="Cozijnsen A.J."/>
            <person name="Ciuffetti L.M."/>
            <person name="Degrave A."/>
            <person name="Dilmaghani A."/>
            <person name="Duret L."/>
            <person name="Fudal I."/>
            <person name="Goodwin S.B."/>
            <person name="Gout L."/>
            <person name="Glaser N."/>
            <person name="Linglin J."/>
            <person name="Kema G.H.J."/>
            <person name="Lapalu N."/>
            <person name="Lawrence C.B."/>
            <person name="May K."/>
            <person name="Meyer M."/>
            <person name="Ollivier B."/>
            <person name="Poulain J."/>
            <person name="Schoch C.L."/>
            <person name="Simon A."/>
            <person name="Spatafora J.W."/>
            <person name="Stachowiak A."/>
            <person name="Turgeon B.G."/>
            <person name="Tyler B.M."/>
            <person name="Vincent D."/>
            <person name="Weissenbach J."/>
            <person name="Amselem J."/>
            <person name="Quesneville H."/>
            <person name="Oliver R.P."/>
            <person name="Wincker P."/>
            <person name="Balesdent M.-H."/>
            <person name="Howlett B.J."/>
        </authorList>
    </citation>
    <scope>NUCLEOTIDE SEQUENCE [LARGE SCALE GENOMIC DNA]</scope>
    <source>
        <strain evidence="3">JN3 / isolate v23.1.3 / race Av1-4-5-6-7-8</strain>
    </source>
</reference>
<evidence type="ECO:0000256" key="1">
    <source>
        <dbReference type="SAM" id="Phobius"/>
    </source>
</evidence>
<keyword evidence="1" id="KW-0472">Membrane</keyword>
<dbReference type="HOGENOM" id="CLU_1713595_0_0_1"/>
<keyword evidence="3" id="KW-1185">Reference proteome</keyword>
<keyword evidence="1" id="KW-0812">Transmembrane</keyword>
<feature type="transmembrane region" description="Helical" evidence="1">
    <location>
        <begin position="96"/>
        <end position="117"/>
    </location>
</feature>
<dbReference type="VEuPathDB" id="FungiDB:LEMA_P113060.1"/>